<dbReference type="Gene3D" id="2.60.40.10">
    <property type="entry name" value="Immunoglobulins"/>
    <property type="match status" value="1"/>
</dbReference>
<evidence type="ECO:0000259" key="8">
    <source>
        <dbReference type="Pfam" id="PF22898"/>
    </source>
</evidence>
<evidence type="ECO:0000259" key="12">
    <source>
        <dbReference type="Pfam" id="PF23193"/>
    </source>
</evidence>
<accession>A0ABR0U7T0</accession>
<comment type="subcellular location">
    <subcellularLocation>
        <location evidence="1">Endoplasmic reticulum membrane</location>
        <topology evidence="1">Single-pass type I membrane protein</topology>
    </subcellularLocation>
</comment>
<organism evidence="15 16">
    <name type="scientific">Rehmannia glutinosa</name>
    <name type="common">Chinese foxglove</name>
    <dbReference type="NCBI Taxonomy" id="99300"/>
    <lineage>
        <taxon>Eukaryota</taxon>
        <taxon>Viridiplantae</taxon>
        <taxon>Streptophyta</taxon>
        <taxon>Embryophyta</taxon>
        <taxon>Tracheophyta</taxon>
        <taxon>Spermatophyta</taxon>
        <taxon>Magnoliopsida</taxon>
        <taxon>eudicotyledons</taxon>
        <taxon>Gunneridae</taxon>
        <taxon>Pentapetalae</taxon>
        <taxon>asterids</taxon>
        <taxon>lamiids</taxon>
        <taxon>Lamiales</taxon>
        <taxon>Orobanchaceae</taxon>
        <taxon>Rehmannieae</taxon>
        <taxon>Rehmannia</taxon>
    </lineage>
</organism>
<evidence type="ECO:0000313" key="16">
    <source>
        <dbReference type="Proteomes" id="UP001318860"/>
    </source>
</evidence>
<proteinExistence type="predicted"/>
<evidence type="ECO:0000313" key="15">
    <source>
        <dbReference type="EMBL" id="KAK6118534.1"/>
    </source>
</evidence>
<evidence type="ECO:0000259" key="14">
    <source>
        <dbReference type="Pfam" id="PF23662"/>
    </source>
</evidence>
<evidence type="ECO:0000259" key="10">
    <source>
        <dbReference type="Pfam" id="PF22904"/>
    </source>
</evidence>
<protein>
    <submittedName>
        <fullName evidence="15">Uncharacterized protein</fullName>
    </submittedName>
</protein>
<evidence type="ECO:0000256" key="4">
    <source>
        <dbReference type="ARBA" id="ARBA00022824"/>
    </source>
</evidence>
<dbReference type="InterPro" id="IPR051417">
    <property type="entry name" value="SDr/BOS_complex"/>
</dbReference>
<feature type="transmembrane region" description="Helical" evidence="7">
    <location>
        <begin position="1357"/>
        <end position="1376"/>
    </location>
</feature>
<keyword evidence="4" id="KW-0256">Endoplasmic reticulum</keyword>
<evidence type="ECO:0000259" key="11">
    <source>
        <dbReference type="Pfam" id="PF23141"/>
    </source>
</evidence>
<dbReference type="InterPro" id="IPR055576">
    <property type="entry name" value="DUF7152"/>
</dbReference>
<keyword evidence="2 7" id="KW-0812">Transmembrane</keyword>
<evidence type="ECO:0000256" key="5">
    <source>
        <dbReference type="ARBA" id="ARBA00022989"/>
    </source>
</evidence>
<feature type="domain" description="DUF7152" evidence="14">
    <location>
        <begin position="1191"/>
        <end position="1287"/>
    </location>
</feature>
<evidence type="ECO:0000256" key="3">
    <source>
        <dbReference type="ARBA" id="ARBA00022729"/>
    </source>
</evidence>
<keyword evidence="3" id="KW-0732">Signal</keyword>
<dbReference type="EMBL" id="JABTTQ020003336">
    <property type="protein sequence ID" value="KAK6118534.1"/>
    <property type="molecule type" value="Genomic_DNA"/>
</dbReference>
<dbReference type="Pfam" id="PF22904">
    <property type="entry name" value="NOMO1-like_2nd"/>
    <property type="match status" value="1"/>
</dbReference>
<gene>
    <name evidence="15" type="ORF">DH2020_047724</name>
</gene>
<comment type="caution">
    <text evidence="15">The sequence shown here is derived from an EMBL/GenBank/DDBJ whole genome shotgun (WGS) entry which is preliminary data.</text>
</comment>
<evidence type="ECO:0000259" key="13">
    <source>
        <dbReference type="Pfam" id="PF23660"/>
    </source>
</evidence>
<name>A0ABR0U7T0_REHGL</name>
<dbReference type="Pfam" id="PF22902">
    <property type="entry name" value="NOMO1-like_9th"/>
    <property type="match status" value="1"/>
</dbReference>
<dbReference type="InterPro" id="IPR055075">
    <property type="entry name" value="NOMO-like_N"/>
</dbReference>
<dbReference type="Pfam" id="PF23660">
    <property type="entry name" value="NOMO_8th"/>
    <property type="match status" value="1"/>
</dbReference>
<evidence type="ECO:0000256" key="2">
    <source>
        <dbReference type="ARBA" id="ARBA00022692"/>
    </source>
</evidence>
<keyword evidence="5 7" id="KW-1133">Transmembrane helix</keyword>
<feature type="domain" description="NOMO second beta-sandwich" evidence="10">
    <location>
        <begin position="273"/>
        <end position="364"/>
    </location>
</feature>
<dbReference type="Gene3D" id="2.60.40.1120">
    <property type="entry name" value="Carboxypeptidase-like, regulatory domain"/>
    <property type="match status" value="1"/>
</dbReference>
<dbReference type="Pfam" id="PF22898">
    <property type="entry name" value="NOMO1-like_1st"/>
    <property type="match status" value="1"/>
</dbReference>
<evidence type="ECO:0000259" key="9">
    <source>
        <dbReference type="Pfam" id="PF22902"/>
    </source>
</evidence>
<dbReference type="SUPFAM" id="SSF117074">
    <property type="entry name" value="Hypothetical protein PA1324"/>
    <property type="match status" value="1"/>
</dbReference>
<keyword evidence="6 7" id="KW-0472">Membrane</keyword>
<reference evidence="15 16" key="1">
    <citation type="journal article" date="2021" name="Comput. Struct. Biotechnol. J.">
        <title>De novo genome assembly of the potent medicinal plant Rehmannia glutinosa using nanopore technology.</title>
        <authorList>
            <person name="Ma L."/>
            <person name="Dong C."/>
            <person name="Song C."/>
            <person name="Wang X."/>
            <person name="Zheng X."/>
            <person name="Niu Y."/>
            <person name="Chen S."/>
            <person name="Feng W."/>
        </authorList>
    </citation>
    <scope>NUCLEOTIDE SEQUENCE [LARGE SCALE GENOMIC DNA]</scope>
    <source>
        <strain evidence="15">DH-2019</strain>
    </source>
</reference>
<dbReference type="SUPFAM" id="SSF49464">
    <property type="entry name" value="Carboxypeptidase regulatory domain-like"/>
    <property type="match status" value="1"/>
</dbReference>
<dbReference type="SUPFAM" id="SSF49478">
    <property type="entry name" value="Cna protein B-type domain"/>
    <property type="match status" value="1"/>
</dbReference>
<keyword evidence="16" id="KW-1185">Reference proteome</keyword>
<dbReference type="InterPro" id="IPR008969">
    <property type="entry name" value="CarboxyPept-like_regulatory"/>
</dbReference>
<dbReference type="InterPro" id="IPR055073">
    <property type="entry name" value="NOMO1-like_9th"/>
</dbReference>
<dbReference type="Proteomes" id="UP001318860">
    <property type="component" value="Unassembled WGS sequence"/>
</dbReference>
<feature type="domain" description="NOMO seventh transthyretin-like" evidence="11">
    <location>
        <begin position="743"/>
        <end position="815"/>
    </location>
</feature>
<dbReference type="Pfam" id="PF23193">
    <property type="entry name" value="NOMO_3rd"/>
    <property type="match status" value="1"/>
</dbReference>
<dbReference type="InterPro" id="IPR013783">
    <property type="entry name" value="Ig-like_fold"/>
</dbReference>
<dbReference type="Pfam" id="PF23662">
    <property type="entry name" value="DUF7152"/>
    <property type="match status" value="1"/>
</dbReference>
<dbReference type="InterPro" id="IPR013784">
    <property type="entry name" value="Carb-bd-like_fold"/>
</dbReference>
<feature type="domain" description="NOMO-like N-terminal beta-sandwich" evidence="8">
    <location>
        <begin position="214"/>
        <end position="254"/>
    </location>
</feature>
<evidence type="ECO:0000256" key="6">
    <source>
        <dbReference type="ARBA" id="ARBA00023136"/>
    </source>
</evidence>
<feature type="domain" description="NOMO eighth prealbumin-like" evidence="13">
    <location>
        <begin position="817"/>
        <end position="942"/>
    </location>
</feature>
<dbReference type="SUPFAM" id="SSF49452">
    <property type="entry name" value="Starch-binding domain-like"/>
    <property type="match status" value="1"/>
</dbReference>
<feature type="domain" description="NOMO third transthyretin-like" evidence="12">
    <location>
        <begin position="414"/>
        <end position="474"/>
    </location>
</feature>
<evidence type="ECO:0000256" key="7">
    <source>
        <dbReference type="SAM" id="Phobius"/>
    </source>
</evidence>
<dbReference type="InterPro" id="IPR056187">
    <property type="entry name" value="NOMO_8th"/>
</dbReference>
<evidence type="ECO:0000256" key="1">
    <source>
        <dbReference type="ARBA" id="ARBA00004115"/>
    </source>
</evidence>
<dbReference type="InterPro" id="IPR056319">
    <property type="entry name" value="NOMO_7th"/>
</dbReference>
<dbReference type="Pfam" id="PF23141">
    <property type="entry name" value="Ig_NOMO"/>
    <property type="match status" value="1"/>
</dbReference>
<dbReference type="PANTHER" id="PTHR23303:SF14">
    <property type="entry name" value="BOS COMPLEX SUBUNIT NOMO1-RELATED"/>
    <property type="match status" value="1"/>
</dbReference>
<feature type="domain" description="NOMO-like ninth beta-sandwich" evidence="9">
    <location>
        <begin position="944"/>
        <end position="1016"/>
    </location>
</feature>
<sequence length="1387" mass="151857">MVNVGHSVCSSVQALCGRHGPSNVVHGHLLKLRVQTWGFEFPLGSCIIGIDLGKFEWSFVAQQHNEGTLISSPSRNYDKDIHLAKAQMDEAEQTFANHTYGQDGDGPTNLCLLNQAQQFHLSLNACPFAEYLTVLGPIVQAYSQDSTAEVIEFSDSETNCSRSPPAAVTLSGPVIDSRLLILSKDVVDSLRCCEGLSEFFNGASQALIKSRKLTDAKLDYSHVMVELRTLDGLVKDRTQCAPNGYYFIPVYDKVPVVVDHTGCNANEDINFQFTGFTLSGRVVGAASGGSCSRKSGGPSNVNVELSSPNGNVVSSVSTTSTGNYSFKNIIPGKYKIGASRRDLNIEIKGSEEVELGFDNGVVDDIFFASGYDIRGYVVAQGNPILGVHFYLYSDDVLELNCPHDSGNAPGLGKALCHAVSDADGMFMFTSIPCGTYKLIPFYKGENTVFDVSPPSMLVSVQHDHVIVPQKFQVTGFSVGGRVVDGNGNGVDAATILVDGLERSITDTEGYYKLDQVTSKRYSIEAIKEHYKFERLNDFLVLPNMVSIIDIKAVSYDICGSAQTVSSAYKAKVALTHGPKNVKPQVKQTDESGNFCFEASLYSTSVLFLVPPGEYRLSAFAALPESAPELLFSPHYIDVIVNKPLLDIKFYQAQVNVRGSVVCKDKCGPAVSVMLVRLDGKSKEERRSISLTNQSNEFSFSNVKNYSPGTKSGEDIWCWEQNIKNVNVGVEDVEGITFIQKGYWVSVNSSHDVDAYLVQSDSSRVNLKIKKGSQQICVESSGVHELHFIDSCISFGISTLRIDTSNQSPIYLKGEKYLLKGHINVESKENLPENIPLDILDNQETLVDGTIARLVSAEVDQSGAAVYEYSVWANFGENSSLFLGTRGMYVCGFGANGLISALPAFVFLGRNDVGNKILFYPRQQHVSVAKGGCQAPVAPFSGRLGLYIEGSVSPPLSHVYIRVLAQTDSHISTLKQGDTALEITTGADGVFLAGPLYDDIGYSVEASKPGYYVKQTGQYSFSCQKLGQISVRLYSREDNNEPFPSVLLSLSGEDGYRNNSVTGVGGTFMFDNLFPGSFYLRPLLKEYAFSPPAEAIDIGSGESKEVVFYATRVAFSAMGKVTLLSGQPKEDSSGCYRLRGLQPDTTYVIKIARKGELHGMHIERASPESLNVKVGFEDIKELDFVVFELPDVTILSGHVEGKNFKELRSHIRVEIRSADDPSKVESIFPLPISNFFQVKDLPKGKHLLQLRSAMPSSTRRFESDVIEVDLERQPQIHVGPLSYRIDEDIYKQELTHAPVYPLVVGVSVMALFISMPRLKDLYQALVGVSMSGSSVTAKKDVKKLAVEGPTTRLPWDTLKVTVIGFSFFFFFFFALCLSKEEKGKGLQP</sequence>
<dbReference type="InterPro" id="IPR056189">
    <property type="entry name" value="NOMO_3rd"/>
</dbReference>
<dbReference type="InterPro" id="IPR055074">
    <property type="entry name" value="NOMO1-3_2nd"/>
</dbReference>
<dbReference type="PANTHER" id="PTHR23303">
    <property type="entry name" value="CARBOXYPEPTIDASE REGULATORY REGION-CONTAINING"/>
    <property type="match status" value="1"/>
</dbReference>